<sequence>MAQTYNKGLSPISLRIAKLNESTASSQSKAPEKSPARQIGKHVLRYTIFALVSVATIYGGAHLYVEHVQMAPETDHEVKKWEWDLINNNWTGEPVKGGTSPALGFRARHIIRAAFASYNHNAPDTTVMVEETTPGGNSSNNQTKAIHVVDARLYETERHLRNAILLIKEKLSKNGLGSHAFAMLLLRHAGILEQLGHDVHISLAKEEYECAWQYCTTPQYQEFIAWKLGDLNSRLGHNNEAIQWWNKSIQLIQESSQGSVDVSTGNQLIPHSPLAQRILASILVSKSSHLAASGNFEEAQALEESALHFLRSIRHPDSISATSSPQALHALYLLQRSSLLSIHQAEVLHAQRRPLNTSIQWLSSAAESSERVVQILTGTKSDSPSTSDRSNPSIYSKNIAELLPVYTDSSSMNTPARALLRDARRTAAEAWNMMGILHEKRDGTGSRPALECFERAVIWAGTVEGKNQSVGPAKDTLHSDWHIYWSNYQRAKNIQASNPNDAPE</sequence>
<keyword evidence="3" id="KW-1185">Reference proteome</keyword>
<keyword evidence="1" id="KW-0812">Transmembrane</keyword>
<gene>
    <name evidence="2" type="ORF">CVT25_005575</name>
</gene>
<organism evidence="2 3">
    <name type="scientific">Psilocybe cyanescens</name>
    <dbReference type="NCBI Taxonomy" id="93625"/>
    <lineage>
        <taxon>Eukaryota</taxon>
        <taxon>Fungi</taxon>
        <taxon>Dikarya</taxon>
        <taxon>Basidiomycota</taxon>
        <taxon>Agaricomycotina</taxon>
        <taxon>Agaricomycetes</taxon>
        <taxon>Agaricomycetidae</taxon>
        <taxon>Agaricales</taxon>
        <taxon>Agaricineae</taxon>
        <taxon>Strophariaceae</taxon>
        <taxon>Psilocybe</taxon>
    </lineage>
</organism>
<evidence type="ECO:0000313" key="2">
    <source>
        <dbReference type="EMBL" id="PPQ86246.1"/>
    </source>
</evidence>
<evidence type="ECO:0000256" key="1">
    <source>
        <dbReference type="SAM" id="Phobius"/>
    </source>
</evidence>
<dbReference type="EMBL" id="NHYD01002531">
    <property type="protein sequence ID" value="PPQ86246.1"/>
    <property type="molecule type" value="Genomic_DNA"/>
</dbReference>
<feature type="transmembrane region" description="Helical" evidence="1">
    <location>
        <begin position="43"/>
        <end position="65"/>
    </location>
</feature>
<evidence type="ECO:0000313" key="3">
    <source>
        <dbReference type="Proteomes" id="UP000283269"/>
    </source>
</evidence>
<dbReference type="Gene3D" id="1.25.40.10">
    <property type="entry name" value="Tetratricopeptide repeat domain"/>
    <property type="match status" value="1"/>
</dbReference>
<dbReference type="OrthoDB" id="2524554at2759"/>
<accession>A0A409X666</accession>
<dbReference type="InParanoid" id="A0A409X666"/>
<dbReference type="InterPro" id="IPR011990">
    <property type="entry name" value="TPR-like_helical_dom_sf"/>
</dbReference>
<reference evidence="2 3" key="1">
    <citation type="journal article" date="2018" name="Evol. Lett.">
        <title>Horizontal gene cluster transfer increased hallucinogenic mushroom diversity.</title>
        <authorList>
            <person name="Reynolds H.T."/>
            <person name="Vijayakumar V."/>
            <person name="Gluck-Thaler E."/>
            <person name="Korotkin H.B."/>
            <person name="Matheny P.B."/>
            <person name="Slot J.C."/>
        </authorList>
    </citation>
    <scope>NUCLEOTIDE SEQUENCE [LARGE SCALE GENOMIC DNA]</scope>
    <source>
        <strain evidence="2 3">2631</strain>
    </source>
</reference>
<comment type="caution">
    <text evidence="2">The sequence shown here is derived from an EMBL/GenBank/DDBJ whole genome shotgun (WGS) entry which is preliminary data.</text>
</comment>
<keyword evidence="1" id="KW-1133">Transmembrane helix</keyword>
<dbReference type="SUPFAM" id="SSF48452">
    <property type="entry name" value="TPR-like"/>
    <property type="match status" value="1"/>
</dbReference>
<proteinExistence type="predicted"/>
<protein>
    <submittedName>
        <fullName evidence="2">Uncharacterized protein</fullName>
    </submittedName>
</protein>
<keyword evidence="1" id="KW-0472">Membrane</keyword>
<dbReference type="AlphaFoldDB" id="A0A409X666"/>
<dbReference type="Proteomes" id="UP000283269">
    <property type="component" value="Unassembled WGS sequence"/>
</dbReference>
<name>A0A409X666_PSICY</name>